<keyword evidence="3" id="KW-0963">Cytoplasm</keyword>
<dbReference type="Gene3D" id="3.70.10.10">
    <property type="match status" value="1"/>
</dbReference>
<evidence type="ECO:0000259" key="9">
    <source>
        <dbReference type="Pfam" id="PF00712"/>
    </source>
</evidence>
<dbReference type="InterPro" id="IPR001001">
    <property type="entry name" value="DNA_polIII_beta"/>
</dbReference>
<feature type="domain" description="DNA polymerase III beta sliding clamp central" evidence="10">
    <location>
        <begin position="128"/>
        <end position="246"/>
    </location>
</feature>
<dbReference type="EMBL" id="UINC01017762">
    <property type="protein sequence ID" value="SVA74007.1"/>
    <property type="molecule type" value="Genomic_DNA"/>
</dbReference>
<keyword evidence="5" id="KW-0548">Nucleotidyltransferase</keyword>
<evidence type="ECO:0000256" key="8">
    <source>
        <dbReference type="ARBA" id="ARBA00023125"/>
    </source>
</evidence>
<accession>A0A381YC41</accession>
<name>A0A381YC41_9ZZZZ</name>
<evidence type="ECO:0008006" key="13">
    <source>
        <dbReference type="Google" id="ProtNLM"/>
    </source>
</evidence>
<dbReference type="InterPro" id="IPR046938">
    <property type="entry name" value="DNA_clamp_sf"/>
</dbReference>
<dbReference type="GO" id="GO:0009360">
    <property type="term" value="C:DNA polymerase III complex"/>
    <property type="evidence" value="ECO:0007669"/>
    <property type="project" value="InterPro"/>
</dbReference>
<comment type="subcellular location">
    <subcellularLocation>
        <location evidence="1">Cytoplasm</location>
    </subcellularLocation>
</comment>
<evidence type="ECO:0000259" key="11">
    <source>
        <dbReference type="Pfam" id="PF02768"/>
    </source>
</evidence>
<evidence type="ECO:0000313" key="12">
    <source>
        <dbReference type="EMBL" id="SVA74007.1"/>
    </source>
</evidence>
<dbReference type="SUPFAM" id="SSF55979">
    <property type="entry name" value="DNA clamp"/>
    <property type="match status" value="3"/>
</dbReference>
<dbReference type="GO" id="GO:0006271">
    <property type="term" value="P:DNA strand elongation involved in DNA replication"/>
    <property type="evidence" value="ECO:0007669"/>
    <property type="project" value="TreeGrafter"/>
</dbReference>
<dbReference type="GO" id="GO:0003887">
    <property type="term" value="F:DNA-directed DNA polymerase activity"/>
    <property type="evidence" value="ECO:0007669"/>
    <property type="project" value="UniProtKB-KW"/>
</dbReference>
<dbReference type="GO" id="GO:0005737">
    <property type="term" value="C:cytoplasm"/>
    <property type="evidence" value="ECO:0007669"/>
    <property type="project" value="UniProtKB-SubCell"/>
</dbReference>
<evidence type="ECO:0000256" key="7">
    <source>
        <dbReference type="ARBA" id="ARBA00022932"/>
    </source>
</evidence>
<feature type="domain" description="DNA polymerase III beta sliding clamp C-terminal" evidence="11">
    <location>
        <begin position="248"/>
        <end position="366"/>
    </location>
</feature>
<dbReference type="GO" id="GO:0008408">
    <property type="term" value="F:3'-5' exonuclease activity"/>
    <property type="evidence" value="ECO:0007669"/>
    <property type="project" value="InterPro"/>
</dbReference>
<dbReference type="Gene3D" id="3.10.150.10">
    <property type="entry name" value="DNA Polymerase III, subunit A, domain 2"/>
    <property type="match status" value="1"/>
</dbReference>
<keyword evidence="4" id="KW-0808">Transferase</keyword>
<dbReference type="InterPro" id="IPR022634">
    <property type="entry name" value="DNA_polIII_beta_N"/>
</dbReference>
<dbReference type="Pfam" id="PF02768">
    <property type="entry name" value="DNA_pol3_beta_3"/>
    <property type="match status" value="1"/>
</dbReference>
<reference evidence="12" key="1">
    <citation type="submission" date="2018-05" db="EMBL/GenBank/DDBJ databases">
        <authorList>
            <person name="Lanie J.A."/>
            <person name="Ng W.-L."/>
            <person name="Kazmierczak K.M."/>
            <person name="Andrzejewski T.M."/>
            <person name="Davidsen T.M."/>
            <person name="Wayne K.J."/>
            <person name="Tettelin H."/>
            <person name="Glass J.I."/>
            <person name="Rusch D."/>
            <person name="Podicherti R."/>
            <person name="Tsui H.-C.T."/>
            <person name="Winkler M.E."/>
        </authorList>
    </citation>
    <scope>NUCLEOTIDE SEQUENCE</scope>
</reference>
<dbReference type="InterPro" id="IPR022635">
    <property type="entry name" value="DNA_polIII_beta_C"/>
</dbReference>
<proteinExistence type="inferred from homology"/>
<keyword evidence="6" id="KW-0235">DNA replication</keyword>
<evidence type="ECO:0000256" key="4">
    <source>
        <dbReference type="ARBA" id="ARBA00022679"/>
    </source>
</evidence>
<dbReference type="NCBIfam" id="TIGR00663">
    <property type="entry name" value="dnan"/>
    <property type="match status" value="1"/>
</dbReference>
<evidence type="ECO:0000256" key="2">
    <source>
        <dbReference type="ARBA" id="ARBA00010752"/>
    </source>
</evidence>
<gene>
    <name evidence="12" type="ORF">METZ01_LOCUS126861</name>
</gene>
<dbReference type="InterPro" id="IPR022637">
    <property type="entry name" value="DNA_polIII_beta_cen"/>
</dbReference>
<sequence length="368" mass="40763">MKLTIGQEEFILGLQSVQNVVSTRTTLPILSNVLLSAAENRLTLTATDLDVTISKTVEAKVESEGSFTIPVKKLLSIAREVGGSLIKLEVSNNQCSIKSGSSAYRVNGLPAEEFPPIPDFSGHTTILMPQDKVKTMLRRTSFAVSTDENRYVLNGLYLSFKENKLTMVATDGRRLALAEEEVELPGESQMELIVPTKAIQELSRQLGEEGNVKIQITENQVSFGLEEKQGTGSLIVSKLVEGAYPNYKQVIPAESKHRVTLDKEELFHALRRAEIMTSEKANSVKLTFSENNLTFTANSPEVGESRETMAIKYGGEETSIAFNPEFFIDPLKALEEDEVHFEFTDQLSPGVVKVNHPFLYVIMPMRTS</sequence>
<keyword evidence="8" id="KW-0238">DNA-binding</keyword>
<comment type="similarity">
    <text evidence="2">Belongs to the beta sliding clamp family.</text>
</comment>
<organism evidence="12">
    <name type="scientific">marine metagenome</name>
    <dbReference type="NCBI Taxonomy" id="408172"/>
    <lineage>
        <taxon>unclassified sequences</taxon>
        <taxon>metagenomes</taxon>
        <taxon>ecological metagenomes</taxon>
    </lineage>
</organism>
<evidence type="ECO:0000259" key="10">
    <source>
        <dbReference type="Pfam" id="PF02767"/>
    </source>
</evidence>
<dbReference type="PANTHER" id="PTHR30478">
    <property type="entry name" value="DNA POLYMERASE III SUBUNIT BETA"/>
    <property type="match status" value="1"/>
</dbReference>
<dbReference type="PIRSF" id="PIRSF000804">
    <property type="entry name" value="DNA_pol_III_b"/>
    <property type="match status" value="1"/>
</dbReference>
<dbReference type="Pfam" id="PF00712">
    <property type="entry name" value="DNA_pol3_beta"/>
    <property type="match status" value="1"/>
</dbReference>
<keyword evidence="7" id="KW-0239">DNA-directed DNA polymerase</keyword>
<feature type="domain" description="DNA polymerase III beta sliding clamp N-terminal" evidence="9">
    <location>
        <begin position="1"/>
        <end position="117"/>
    </location>
</feature>
<evidence type="ECO:0000256" key="3">
    <source>
        <dbReference type="ARBA" id="ARBA00022490"/>
    </source>
</evidence>
<evidence type="ECO:0000256" key="1">
    <source>
        <dbReference type="ARBA" id="ARBA00004496"/>
    </source>
</evidence>
<dbReference type="AlphaFoldDB" id="A0A381YC41"/>
<evidence type="ECO:0000256" key="5">
    <source>
        <dbReference type="ARBA" id="ARBA00022695"/>
    </source>
</evidence>
<dbReference type="CDD" id="cd00140">
    <property type="entry name" value="beta_clamp"/>
    <property type="match status" value="1"/>
</dbReference>
<protein>
    <recommendedName>
        <fullName evidence="13">Beta sliding clamp</fullName>
    </recommendedName>
</protein>
<dbReference type="SMART" id="SM00480">
    <property type="entry name" value="POL3Bc"/>
    <property type="match status" value="1"/>
</dbReference>
<dbReference type="PANTHER" id="PTHR30478:SF0">
    <property type="entry name" value="BETA SLIDING CLAMP"/>
    <property type="match status" value="1"/>
</dbReference>
<dbReference type="Pfam" id="PF02767">
    <property type="entry name" value="DNA_pol3_beta_2"/>
    <property type="match status" value="1"/>
</dbReference>
<evidence type="ECO:0000256" key="6">
    <source>
        <dbReference type="ARBA" id="ARBA00022705"/>
    </source>
</evidence>
<dbReference type="GO" id="GO:0003677">
    <property type="term" value="F:DNA binding"/>
    <property type="evidence" value="ECO:0007669"/>
    <property type="project" value="UniProtKB-KW"/>
</dbReference>